<proteinExistence type="predicted"/>
<comment type="caution">
    <text evidence="6">The sequence shown here is derived from an EMBL/GenBank/DDBJ whole genome shotgun (WGS) entry which is preliminary data.</text>
</comment>
<dbReference type="Gene3D" id="3.40.50.300">
    <property type="entry name" value="P-loop containing nucleotide triphosphate hydrolases"/>
    <property type="match status" value="1"/>
</dbReference>
<evidence type="ECO:0000313" key="6">
    <source>
        <dbReference type="EMBL" id="GAA0964208.1"/>
    </source>
</evidence>
<sequence length="513" mass="54838">MNGELRILLGTEDRELAARLAAQFQELSDLQLVGVEAHSDALIGAVATLTDLDVVLLHQNLGPLPAFDAIRELGARYPQLAVVLIADEATAEVYASAMGVGARGVISDDPTLAELQNRLQTAGEWSRTMRRHFDSSYNSPMPGRLGTMLAVCGAKGGTGATTLAVHLAIAVTYGKRSVCLVDMDLQKGDVPTYLDVQHRRSIADLVRAADDLDGAILSEALFVHKDGPHLLLAPEQGELAEDVTARAARQILAALRSRYDVVVVDCGSHVTDGTATAVELADTVVVAVTPDLPAIRSAKRLVKMWRRLQIRKEEDVVAVLNRHDKRNEIQPDLARKMLGLSLLDTTLPAAFRGLEEAANTGVPLDVKDAGFRKAVGALARETGLLDKRKEDPEKKDAGAAVAEFAAIIPLIGLLGLLVAQAIVTGLTSMYASHAVNEAARAVAVLGYDDPASQAEVRERTVKRITGRWGNQDHLTLTVQGDDAKVAIDTPFLLPGLRTGFDVTAEAKIVPEGD</sequence>
<feature type="transmembrane region" description="Helical" evidence="4">
    <location>
        <begin position="404"/>
        <end position="423"/>
    </location>
</feature>
<dbReference type="Proteomes" id="UP001500665">
    <property type="component" value="Unassembled WGS sequence"/>
</dbReference>
<organism evidence="6 7">
    <name type="scientific">Actinocorallia libanotica</name>
    <dbReference type="NCBI Taxonomy" id="46162"/>
    <lineage>
        <taxon>Bacteria</taxon>
        <taxon>Bacillati</taxon>
        <taxon>Actinomycetota</taxon>
        <taxon>Actinomycetes</taxon>
        <taxon>Streptosporangiales</taxon>
        <taxon>Thermomonosporaceae</taxon>
        <taxon>Actinocorallia</taxon>
    </lineage>
</organism>
<dbReference type="SUPFAM" id="SSF52540">
    <property type="entry name" value="P-loop containing nucleoside triphosphate hydrolases"/>
    <property type="match status" value="1"/>
</dbReference>
<dbReference type="InterPro" id="IPR025669">
    <property type="entry name" value="AAA_dom"/>
</dbReference>
<feature type="domain" description="Response regulatory" evidence="5">
    <location>
        <begin position="6"/>
        <end position="123"/>
    </location>
</feature>
<dbReference type="PANTHER" id="PTHR43384:SF6">
    <property type="entry name" value="SEPTUM SITE-DETERMINING PROTEIN MIND HOMOLOG, CHLOROPLASTIC"/>
    <property type="match status" value="1"/>
</dbReference>
<gene>
    <name evidence="6" type="ORF">GCM10009550_61550</name>
</gene>
<dbReference type="SUPFAM" id="SSF52172">
    <property type="entry name" value="CheY-like"/>
    <property type="match status" value="1"/>
</dbReference>
<dbReference type="InterPro" id="IPR050625">
    <property type="entry name" value="ParA/MinD_ATPase"/>
</dbReference>
<dbReference type="InterPro" id="IPR001789">
    <property type="entry name" value="Sig_transdc_resp-reg_receiver"/>
</dbReference>
<evidence type="ECO:0000256" key="4">
    <source>
        <dbReference type="SAM" id="Phobius"/>
    </source>
</evidence>
<keyword evidence="4" id="KW-0812">Transmembrane</keyword>
<dbReference type="RefSeq" id="WP_344244693.1">
    <property type="nucleotide sequence ID" value="NZ_BAAAHH010000033.1"/>
</dbReference>
<keyword evidence="4" id="KW-0472">Membrane</keyword>
<evidence type="ECO:0000256" key="1">
    <source>
        <dbReference type="ARBA" id="ARBA00022741"/>
    </source>
</evidence>
<dbReference type="Pfam" id="PF13614">
    <property type="entry name" value="AAA_31"/>
    <property type="match status" value="1"/>
</dbReference>
<dbReference type="PROSITE" id="PS50110">
    <property type="entry name" value="RESPONSE_REGULATORY"/>
    <property type="match status" value="1"/>
</dbReference>
<accession>A0ABP4CDX8</accession>
<keyword evidence="4" id="KW-1133">Transmembrane helix</keyword>
<evidence type="ECO:0000259" key="5">
    <source>
        <dbReference type="PROSITE" id="PS50110"/>
    </source>
</evidence>
<evidence type="ECO:0000256" key="2">
    <source>
        <dbReference type="ARBA" id="ARBA00022840"/>
    </source>
</evidence>
<evidence type="ECO:0000313" key="7">
    <source>
        <dbReference type="Proteomes" id="UP001500665"/>
    </source>
</evidence>
<dbReference type="InterPro" id="IPR027417">
    <property type="entry name" value="P-loop_NTPase"/>
</dbReference>
<dbReference type="InterPro" id="IPR011006">
    <property type="entry name" value="CheY-like_superfamily"/>
</dbReference>
<reference evidence="7" key="1">
    <citation type="journal article" date="2019" name="Int. J. Syst. Evol. Microbiol.">
        <title>The Global Catalogue of Microorganisms (GCM) 10K type strain sequencing project: providing services to taxonomists for standard genome sequencing and annotation.</title>
        <authorList>
            <consortium name="The Broad Institute Genomics Platform"/>
            <consortium name="The Broad Institute Genome Sequencing Center for Infectious Disease"/>
            <person name="Wu L."/>
            <person name="Ma J."/>
        </authorList>
    </citation>
    <scope>NUCLEOTIDE SEQUENCE [LARGE SCALE GENOMIC DNA]</scope>
    <source>
        <strain evidence="7">JCM 10696</strain>
    </source>
</reference>
<dbReference type="EMBL" id="BAAAHH010000033">
    <property type="protein sequence ID" value="GAA0964208.1"/>
    <property type="molecule type" value="Genomic_DNA"/>
</dbReference>
<protein>
    <recommendedName>
        <fullName evidence="5">Response regulatory domain-containing protein</fullName>
    </recommendedName>
</protein>
<comment type="caution">
    <text evidence="3">Lacks conserved residue(s) required for the propagation of feature annotation.</text>
</comment>
<dbReference type="Gene3D" id="3.40.50.2300">
    <property type="match status" value="1"/>
</dbReference>
<keyword evidence="2" id="KW-0067">ATP-binding</keyword>
<keyword evidence="7" id="KW-1185">Reference proteome</keyword>
<keyword evidence="1" id="KW-0547">Nucleotide-binding</keyword>
<evidence type="ECO:0000256" key="3">
    <source>
        <dbReference type="PROSITE-ProRule" id="PRU00169"/>
    </source>
</evidence>
<name>A0ABP4CDX8_9ACTN</name>
<dbReference type="PANTHER" id="PTHR43384">
    <property type="entry name" value="SEPTUM SITE-DETERMINING PROTEIN MIND HOMOLOG, CHLOROPLASTIC-RELATED"/>
    <property type="match status" value="1"/>
</dbReference>